<sequence>MTPESRQVLARYEDITAQYTARVNQIGEEFAAELANYDAIAAERDRVAVDALPAIEAAHEAAKAEFAKAQAEAAAEKATTWNRESRPTVMSFGSEEDRPAPVPPPPAPGEQRPSVLSFVADEEPAARPQPPRRPATDPTDDQDDDWSGRSWVR</sequence>
<name>A0ABT1IIQ0_9PSEU</name>
<dbReference type="EMBL" id="JAMTCO010000012">
    <property type="protein sequence ID" value="MCP2272513.1"/>
    <property type="molecule type" value="Genomic_DNA"/>
</dbReference>
<evidence type="ECO:0000313" key="2">
    <source>
        <dbReference type="EMBL" id="MCP2272513.1"/>
    </source>
</evidence>
<feature type="region of interest" description="Disordered" evidence="1">
    <location>
        <begin position="72"/>
        <end position="153"/>
    </location>
</feature>
<protein>
    <recommendedName>
        <fullName evidence="4">Translation initiation factor IF-2</fullName>
    </recommendedName>
</protein>
<evidence type="ECO:0000256" key="1">
    <source>
        <dbReference type="SAM" id="MobiDB-lite"/>
    </source>
</evidence>
<accession>A0ABT1IIQ0</accession>
<dbReference type="RefSeq" id="WP_253889416.1">
    <property type="nucleotide sequence ID" value="NZ_BAAAVB010000001.1"/>
</dbReference>
<keyword evidence="3" id="KW-1185">Reference proteome</keyword>
<evidence type="ECO:0008006" key="4">
    <source>
        <dbReference type="Google" id="ProtNLM"/>
    </source>
</evidence>
<dbReference type="Proteomes" id="UP001205185">
    <property type="component" value="Unassembled WGS sequence"/>
</dbReference>
<proteinExistence type="predicted"/>
<organism evidence="2 3">
    <name type="scientific">Actinokineospora diospyrosa</name>
    <dbReference type="NCBI Taxonomy" id="103728"/>
    <lineage>
        <taxon>Bacteria</taxon>
        <taxon>Bacillati</taxon>
        <taxon>Actinomycetota</taxon>
        <taxon>Actinomycetes</taxon>
        <taxon>Pseudonocardiales</taxon>
        <taxon>Pseudonocardiaceae</taxon>
        <taxon>Actinokineospora</taxon>
    </lineage>
</organism>
<gene>
    <name evidence="2" type="ORF">LV75_005039</name>
</gene>
<evidence type="ECO:0000313" key="3">
    <source>
        <dbReference type="Proteomes" id="UP001205185"/>
    </source>
</evidence>
<reference evidence="2 3" key="1">
    <citation type="submission" date="2022-06" db="EMBL/GenBank/DDBJ databases">
        <title>Genomic Encyclopedia of Archaeal and Bacterial Type Strains, Phase II (KMG-II): from individual species to whole genera.</title>
        <authorList>
            <person name="Goeker M."/>
        </authorList>
    </citation>
    <scope>NUCLEOTIDE SEQUENCE [LARGE SCALE GENOMIC DNA]</scope>
    <source>
        <strain evidence="2 3">DSM 44255</strain>
    </source>
</reference>
<comment type="caution">
    <text evidence="2">The sequence shown here is derived from an EMBL/GenBank/DDBJ whole genome shotgun (WGS) entry which is preliminary data.</text>
</comment>